<dbReference type="KEGG" id="soa:G3M56_006970"/>
<dbReference type="EMBL" id="CP066776">
    <property type="protein sequence ID" value="QQL46308.1"/>
    <property type="molecule type" value="Genomic_DNA"/>
</dbReference>
<proteinExistence type="predicted"/>
<evidence type="ECO:0000313" key="6">
    <source>
        <dbReference type="EMBL" id="QQL46308.1"/>
    </source>
</evidence>
<name>A0A6B3KZY8_9BACT</name>
<evidence type="ECO:0000313" key="7">
    <source>
        <dbReference type="Proteomes" id="UP000475117"/>
    </source>
</evidence>
<keyword evidence="7" id="KW-1185">Reference proteome</keyword>
<dbReference type="GO" id="GO:0005886">
    <property type="term" value="C:plasma membrane"/>
    <property type="evidence" value="ECO:0007669"/>
    <property type="project" value="UniProtKB-SubCell"/>
</dbReference>
<accession>A0A6B3KZY8</accession>
<dbReference type="InterPro" id="IPR017039">
    <property type="entry name" value="Virul_fac_BrkB"/>
</dbReference>
<evidence type="ECO:0000256" key="2">
    <source>
        <dbReference type="ARBA" id="ARBA00022475"/>
    </source>
</evidence>
<dbReference type="NCBIfam" id="TIGR00765">
    <property type="entry name" value="yihY_not_rbn"/>
    <property type="match status" value="1"/>
</dbReference>
<reference evidence="6 7" key="1">
    <citation type="submission" date="2020-12" db="EMBL/GenBank/DDBJ databases">
        <title>Sulforoseuscoccus oceanibium gen. nov., sp. nov., a representative of the phylum Verrucomicrobia with special cytoplasmic membrane, and proposal of Sulforoseuscoccusaceae fam. nov.</title>
        <authorList>
            <person name="Xi F."/>
        </authorList>
    </citation>
    <scope>NUCLEOTIDE SEQUENCE [LARGE SCALE GENOMIC DNA]</scope>
    <source>
        <strain evidence="6 7">T37</strain>
    </source>
</reference>
<comment type="subcellular location">
    <subcellularLocation>
        <location evidence="1">Cell membrane</location>
        <topology evidence="1">Multi-pass membrane protein</topology>
    </subcellularLocation>
</comment>
<keyword evidence="4" id="KW-1133">Transmembrane helix</keyword>
<dbReference type="PANTHER" id="PTHR30213">
    <property type="entry name" value="INNER MEMBRANE PROTEIN YHJD"/>
    <property type="match status" value="1"/>
</dbReference>
<dbReference type="PANTHER" id="PTHR30213:SF1">
    <property type="entry name" value="INNER MEMBRANE PROTEIN YHJD"/>
    <property type="match status" value="1"/>
</dbReference>
<protein>
    <submittedName>
        <fullName evidence="6">YihY/virulence factor BrkB family protein</fullName>
    </submittedName>
</protein>
<dbReference type="PIRSF" id="PIRSF035875">
    <property type="entry name" value="RNase_BN"/>
    <property type="match status" value="1"/>
</dbReference>
<sequence length="319" mass="35314">MTRPWFKLPRHFAQQMAARWRRHDNTDAAAALSFYTLLSLVPVMLVAITLAGTVLGRQAAQGELLKVLEQVMGQDSAMMINDLLLNYALSPGWNGTFVVTALTLFFSGSASLGRTRKMLNRIFEMDPAQPARKWPARLASRGISAAMMLLFGFLVVASAIFSTVLGHFAENADSELLSRIRFFHRIQIFSSYAAITIGFALLMKVLPRRRPVWHAAFAGAAVSALLVASLKFGLELYLHYAPGLTSIYGGAATVFVLFLWIYLAVLSFIIGAEVTSILNLHGQKRRDARRRAALAGHPGPYRVHSHSPLLEQEQKDDED</sequence>
<gene>
    <name evidence="6" type="ORF">G3M56_006970</name>
</gene>
<dbReference type="AlphaFoldDB" id="A0A6B3KZY8"/>
<keyword evidence="5" id="KW-0472">Membrane</keyword>
<dbReference type="Proteomes" id="UP000475117">
    <property type="component" value="Chromosome"/>
</dbReference>
<organism evidence="6 7">
    <name type="scientific">Sulfuriroseicoccus oceanibius</name>
    <dbReference type="NCBI Taxonomy" id="2707525"/>
    <lineage>
        <taxon>Bacteria</taxon>
        <taxon>Pseudomonadati</taxon>
        <taxon>Verrucomicrobiota</taxon>
        <taxon>Verrucomicrobiia</taxon>
        <taxon>Verrucomicrobiales</taxon>
        <taxon>Verrucomicrobiaceae</taxon>
        <taxon>Sulfuriroseicoccus</taxon>
    </lineage>
</organism>
<evidence type="ECO:0000256" key="1">
    <source>
        <dbReference type="ARBA" id="ARBA00004651"/>
    </source>
</evidence>
<keyword evidence="3" id="KW-0812">Transmembrane</keyword>
<keyword evidence="2" id="KW-1003">Cell membrane</keyword>
<dbReference type="RefSeq" id="WP_164361481.1">
    <property type="nucleotide sequence ID" value="NZ_CP066776.1"/>
</dbReference>
<evidence type="ECO:0000256" key="3">
    <source>
        <dbReference type="ARBA" id="ARBA00022692"/>
    </source>
</evidence>
<evidence type="ECO:0000256" key="5">
    <source>
        <dbReference type="ARBA" id="ARBA00023136"/>
    </source>
</evidence>
<evidence type="ECO:0000256" key="4">
    <source>
        <dbReference type="ARBA" id="ARBA00022989"/>
    </source>
</evidence>
<dbReference type="Pfam" id="PF03631">
    <property type="entry name" value="Virul_fac_BrkB"/>
    <property type="match status" value="1"/>
</dbReference>